<dbReference type="SUPFAM" id="SSF47413">
    <property type="entry name" value="lambda repressor-like DNA-binding domains"/>
    <property type="match status" value="1"/>
</dbReference>
<dbReference type="Pfam" id="PF01381">
    <property type="entry name" value="HTH_3"/>
    <property type="match status" value="1"/>
</dbReference>
<dbReference type="PROSITE" id="PS50943">
    <property type="entry name" value="HTH_CROC1"/>
    <property type="match status" value="1"/>
</dbReference>
<dbReference type="STRING" id="1094497.BVwin_13520"/>
<dbReference type="CDD" id="cd00093">
    <property type="entry name" value="HTH_XRE"/>
    <property type="match status" value="1"/>
</dbReference>
<feature type="domain" description="HTH cro/C1-type" evidence="1">
    <location>
        <begin position="2"/>
        <end position="49"/>
    </location>
</feature>
<name>A0A448V3S3_BARVI</name>
<dbReference type="AlphaFoldDB" id="A0A448V3S3"/>
<dbReference type="GO" id="GO:0003677">
    <property type="term" value="F:DNA binding"/>
    <property type="evidence" value="ECO:0007669"/>
    <property type="project" value="InterPro"/>
</dbReference>
<reference evidence="2 3" key="1">
    <citation type="submission" date="2018-12" db="EMBL/GenBank/DDBJ databases">
        <authorList>
            <consortium name="Pathogen Informatics"/>
        </authorList>
    </citation>
    <scope>NUCLEOTIDE SEQUENCE [LARGE SCALE GENOMIC DNA]</scope>
    <source>
        <strain evidence="2 3">NCTC12905</strain>
    </source>
</reference>
<protein>
    <submittedName>
        <fullName evidence="2">Helix-turn-helix</fullName>
    </submittedName>
</protein>
<accession>A0A448V3S3</accession>
<evidence type="ECO:0000313" key="2">
    <source>
        <dbReference type="EMBL" id="VEJ44433.1"/>
    </source>
</evidence>
<sequence>MLKMSQKELEHHLGVNFQQIQKYETRLNRVNTRRLKEISERLDTPISCLGGYPHKTRTSTPS</sequence>
<evidence type="ECO:0000313" key="3">
    <source>
        <dbReference type="Proteomes" id="UP000274201"/>
    </source>
</evidence>
<gene>
    <name evidence="2" type="ORF">NCTC12905_00069</name>
</gene>
<dbReference type="EMBL" id="LR134529">
    <property type="protein sequence ID" value="VEJ44433.1"/>
    <property type="molecule type" value="Genomic_DNA"/>
</dbReference>
<evidence type="ECO:0000259" key="1">
    <source>
        <dbReference type="PROSITE" id="PS50943"/>
    </source>
</evidence>
<dbReference type="InterPro" id="IPR010982">
    <property type="entry name" value="Lambda_DNA-bd_dom_sf"/>
</dbReference>
<organism evidence="2 3">
    <name type="scientific">Bartonella vinsonii</name>
    <name type="common">Rochalimaea vinsonii</name>
    <dbReference type="NCBI Taxonomy" id="33047"/>
    <lineage>
        <taxon>Bacteria</taxon>
        <taxon>Pseudomonadati</taxon>
        <taxon>Pseudomonadota</taxon>
        <taxon>Alphaproteobacteria</taxon>
        <taxon>Hyphomicrobiales</taxon>
        <taxon>Bartonellaceae</taxon>
        <taxon>Bartonella</taxon>
    </lineage>
</organism>
<dbReference type="Gene3D" id="1.10.260.40">
    <property type="entry name" value="lambda repressor-like DNA-binding domains"/>
    <property type="match status" value="1"/>
</dbReference>
<dbReference type="Proteomes" id="UP000274201">
    <property type="component" value="Chromosome"/>
</dbReference>
<proteinExistence type="predicted"/>
<dbReference type="InterPro" id="IPR001387">
    <property type="entry name" value="Cro/C1-type_HTH"/>
</dbReference>